<dbReference type="GO" id="GO:0016747">
    <property type="term" value="F:acyltransferase activity, transferring groups other than amino-acyl groups"/>
    <property type="evidence" value="ECO:0007669"/>
    <property type="project" value="InterPro"/>
</dbReference>
<accession>A0A4R7SQ82</accession>
<organism evidence="2 3">
    <name type="scientific">Prosthecobacter fusiformis</name>
    <dbReference type="NCBI Taxonomy" id="48464"/>
    <lineage>
        <taxon>Bacteria</taxon>
        <taxon>Pseudomonadati</taxon>
        <taxon>Verrucomicrobiota</taxon>
        <taxon>Verrucomicrobiia</taxon>
        <taxon>Verrucomicrobiales</taxon>
        <taxon>Verrucomicrobiaceae</taxon>
        <taxon>Prosthecobacter</taxon>
    </lineage>
</organism>
<dbReference type="InterPro" id="IPR000182">
    <property type="entry name" value="GNAT_dom"/>
</dbReference>
<dbReference type="AlphaFoldDB" id="A0A4R7SQ82"/>
<dbReference type="RefSeq" id="WP_133793095.1">
    <property type="nucleotide sequence ID" value="NZ_SOCA01000001.1"/>
</dbReference>
<comment type="caution">
    <text evidence="2">The sequence shown here is derived from an EMBL/GenBank/DDBJ whole genome shotgun (WGS) entry which is preliminary data.</text>
</comment>
<dbReference type="PROSITE" id="PS51186">
    <property type="entry name" value="GNAT"/>
    <property type="match status" value="1"/>
</dbReference>
<dbReference type="OrthoDB" id="190266at2"/>
<dbReference type="Gene3D" id="3.40.630.30">
    <property type="match status" value="1"/>
</dbReference>
<dbReference type="CDD" id="cd04301">
    <property type="entry name" value="NAT_SF"/>
    <property type="match status" value="1"/>
</dbReference>
<evidence type="ECO:0000313" key="2">
    <source>
        <dbReference type="EMBL" id="TDU81114.1"/>
    </source>
</evidence>
<evidence type="ECO:0000259" key="1">
    <source>
        <dbReference type="PROSITE" id="PS51186"/>
    </source>
</evidence>
<dbReference type="SUPFAM" id="SSF55729">
    <property type="entry name" value="Acyl-CoA N-acyltransferases (Nat)"/>
    <property type="match status" value="1"/>
</dbReference>
<sequence>MPFDPHRELSLSLADGTPLSVRSIRPEDRDFIAEAFRRLSPEARYFRFWMRVRELNPRLIDQICSPDQKDHVAWVARHQTREDIPGIGGASFWRLKEDTQAAEVSFTVADEFQGRGVATLLLAVIWQHALTLGITRFVGHVLHENVAMRAWWDALGAMEQEAPRHWITTLILDESLLEHSHAGNSLRVRLAQVREWMNEEKTLKD</sequence>
<proteinExistence type="predicted"/>
<protein>
    <submittedName>
        <fullName evidence="2">Acetyltransferase</fullName>
    </submittedName>
</protein>
<reference evidence="2 3" key="1">
    <citation type="submission" date="2019-03" db="EMBL/GenBank/DDBJ databases">
        <title>Genomic Encyclopedia of Archaeal and Bacterial Type Strains, Phase II (KMG-II): from individual species to whole genera.</title>
        <authorList>
            <person name="Goeker M."/>
        </authorList>
    </citation>
    <scope>NUCLEOTIDE SEQUENCE [LARGE SCALE GENOMIC DNA]</scope>
    <source>
        <strain evidence="2 3">ATCC 25309</strain>
    </source>
</reference>
<dbReference type="Proteomes" id="UP000295662">
    <property type="component" value="Unassembled WGS sequence"/>
</dbReference>
<name>A0A4R7SQ82_9BACT</name>
<dbReference type="InterPro" id="IPR016181">
    <property type="entry name" value="Acyl_CoA_acyltransferase"/>
</dbReference>
<dbReference type="Pfam" id="PF13302">
    <property type="entry name" value="Acetyltransf_3"/>
    <property type="match status" value="1"/>
</dbReference>
<gene>
    <name evidence="2" type="ORF">EI77_00416</name>
</gene>
<feature type="domain" description="N-acetyltransferase" evidence="1">
    <location>
        <begin position="19"/>
        <end position="178"/>
    </location>
</feature>
<keyword evidence="3" id="KW-1185">Reference proteome</keyword>
<evidence type="ECO:0000313" key="3">
    <source>
        <dbReference type="Proteomes" id="UP000295662"/>
    </source>
</evidence>
<dbReference type="EMBL" id="SOCA01000001">
    <property type="protein sequence ID" value="TDU81114.1"/>
    <property type="molecule type" value="Genomic_DNA"/>
</dbReference>
<keyword evidence="2" id="KW-0808">Transferase</keyword>